<evidence type="ECO:0000256" key="1">
    <source>
        <dbReference type="SAM" id="MobiDB-lite"/>
    </source>
</evidence>
<reference evidence="2 3" key="1">
    <citation type="submission" date="2006-10" db="EMBL/GenBank/DDBJ databases">
        <authorList>
            <person name="Fleischmann R.D."/>
            <person name="Dodson R.J."/>
            <person name="Haft D.H."/>
            <person name="Merkel J.S."/>
            <person name="Nelson W.C."/>
            <person name="Fraser C.M."/>
        </authorList>
    </citation>
    <scope>NUCLEOTIDE SEQUENCE [LARGE SCALE GENOMIC DNA]</scope>
    <source>
        <strain evidence="3">ATCC 700084 / mc(2)155</strain>
    </source>
</reference>
<evidence type="ECO:0000313" key="2">
    <source>
        <dbReference type="EMBL" id="ABK71431.1"/>
    </source>
</evidence>
<dbReference type="AlphaFoldDB" id="A0R6E2"/>
<sequence>MHRRIGQTNDYRCFTIIRCGLSHRYPSSKRCGPPESVSQRQDQTGENLTRHRLLFNR</sequence>
<feature type="region of interest" description="Disordered" evidence="1">
    <location>
        <begin position="25"/>
        <end position="57"/>
    </location>
</feature>
<protein>
    <submittedName>
        <fullName evidence="2">Uncharacterized protein</fullName>
    </submittedName>
</protein>
<organism evidence="2 3">
    <name type="scientific">Mycolicibacterium smegmatis (strain ATCC 700084 / mc(2)155)</name>
    <name type="common">Mycobacterium smegmatis</name>
    <dbReference type="NCBI Taxonomy" id="246196"/>
    <lineage>
        <taxon>Bacteria</taxon>
        <taxon>Bacillati</taxon>
        <taxon>Actinomycetota</taxon>
        <taxon>Actinomycetes</taxon>
        <taxon>Mycobacteriales</taxon>
        <taxon>Mycobacteriaceae</taxon>
        <taxon>Mycolicibacterium</taxon>
    </lineage>
</organism>
<dbReference type="EMBL" id="CP000480">
    <property type="protein sequence ID" value="ABK71431.1"/>
    <property type="molecule type" value="Genomic_DNA"/>
</dbReference>
<accession>A0R6E2</accession>
<dbReference type="KEGG" id="msb:LJ00_32215"/>
<dbReference type="PATRIC" id="fig|246196.19.peg.6341"/>
<dbReference type="KEGG" id="msm:MSMEG_6516"/>
<evidence type="ECO:0000313" key="3">
    <source>
        <dbReference type="Proteomes" id="UP000000757"/>
    </source>
</evidence>
<dbReference type="Proteomes" id="UP000000757">
    <property type="component" value="Chromosome"/>
</dbReference>
<feature type="compositionally biased region" description="Polar residues" evidence="1">
    <location>
        <begin position="36"/>
        <end position="47"/>
    </location>
</feature>
<gene>
    <name evidence="2" type="ordered locus">MSMEG_6516</name>
</gene>
<keyword evidence="3" id="KW-1185">Reference proteome</keyword>
<name>A0R6E2_MYCS2</name>
<proteinExistence type="predicted"/>